<dbReference type="VEuPathDB" id="VectorBase:HLOH_062957"/>
<accession>A0A9J6FJC7</accession>
<evidence type="ECO:0000313" key="2">
    <source>
        <dbReference type="Proteomes" id="UP000821853"/>
    </source>
</evidence>
<gene>
    <name evidence="1" type="ORF">HPB48_015574</name>
</gene>
<evidence type="ECO:0000313" key="1">
    <source>
        <dbReference type="EMBL" id="KAH9362512.1"/>
    </source>
</evidence>
<dbReference type="Proteomes" id="UP000821853">
    <property type="component" value="Chromosome 1"/>
</dbReference>
<organism evidence="1 2">
    <name type="scientific">Haemaphysalis longicornis</name>
    <name type="common">Bush tick</name>
    <dbReference type="NCBI Taxonomy" id="44386"/>
    <lineage>
        <taxon>Eukaryota</taxon>
        <taxon>Metazoa</taxon>
        <taxon>Ecdysozoa</taxon>
        <taxon>Arthropoda</taxon>
        <taxon>Chelicerata</taxon>
        <taxon>Arachnida</taxon>
        <taxon>Acari</taxon>
        <taxon>Parasitiformes</taxon>
        <taxon>Ixodida</taxon>
        <taxon>Ixodoidea</taxon>
        <taxon>Ixodidae</taxon>
        <taxon>Haemaphysalinae</taxon>
        <taxon>Haemaphysalis</taxon>
    </lineage>
</organism>
<reference evidence="1 2" key="1">
    <citation type="journal article" date="2020" name="Cell">
        <title>Large-Scale Comparative Analyses of Tick Genomes Elucidate Their Genetic Diversity and Vector Capacities.</title>
        <authorList>
            <consortium name="Tick Genome and Microbiome Consortium (TIGMIC)"/>
            <person name="Jia N."/>
            <person name="Wang J."/>
            <person name="Shi W."/>
            <person name="Du L."/>
            <person name="Sun Y."/>
            <person name="Zhan W."/>
            <person name="Jiang J.F."/>
            <person name="Wang Q."/>
            <person name="Zhang B."/>
            <person name="Ji P."/>
            <person name="Bell-Sakyi L."/>
            <person name="Cui X.M."/>
            <person name="Yuan T.T."/>
            <person name="Jiang B.G."/>
            <person name="Yang W.F."/>
            <person name="Lam T.T."/>
            <person name="Chang Q.C."/>
            <person name="Ding S.J."/>
            <person name="Wang X.J."/>
            <person name="Zhu J.G."/>
            <person name="Ruan X.D."/>
            <person name="Zhao L."/>
            <person name="Wei J.T."/>
            <person name="Ye R.Z."/>
            <person name="Que T.C."/>
            <person name="Du C.H."/>
            <person name="Zhou Y.H."/>
            <person name="Cheng J.X."/>
            <person name="Dai P.F."/>
            <person name="Guo W.B."/>
            <person name="Han X.H."/>
            <person name="Huang E.J."/>
            <person name="Li L.F."/>
            <person name="Wei W."/>
            <person name="Gao Y.C."/>
            <person name="Liu J.Z."/>
            <person name="Shao H.Z."/>
            <person name="Wang X."/>
            <person name="Wang C.C."/>
            <person name="Yang T.C."/>
            <person name="Huo Q.B."/>
            <person name="Li W."/>
            <person name="Chen H.Y."/>
            <person name="Chen S.E."/>
            <person name="Zhou L.G."/>
            <person name="Ni X.B."/>
            <person name="Tian J.H."/>
            <person name="Sheng Y."/>
            <person name="Liu T."/>
            <person name="Pan Y.S."/>
            <person name="Xia L.Y."/>
            <person name="Li J."/>
            <person name="Zhao F."/>
            <person name="Cao W.C."/>
        </authorList>
    </citation>
    <scope>NUCLEOTIDE SEQUENCE [LARGE SCALE GENOMIC DNA]</scope>
    <source>
        <strain evidence="1">HaeL-2018</strain>
    </source>
</reference>
<protein>
    <submittedName>
        <fullName evidence="1">Uncharacterized protein</fullName>
    </submittedName>
</protein>
<dbReference type="EMBL" id="JABSTR010000001">
    <property type="protein sequence ID" value="KAH9362512.1"/>
    <property type="molecule type" value="Genomic_DNA"/>
</dbReference>
<keyword evidence="2" id="KW-1185">Reference proteome</keyword>
<sequence>MDHSIFLILLTSDTWKIDHVGKPSWQAQIRGKKLWTLKPVPECYATCHELRVVVQPGEIRESPPGHLRLFSPPSLGVAVSSAF</sequence>
<comment type="caution">
    <text evidence="1">The sequence shown here is derived from an EMBL/GenBank/DDBJ whole genome shotgun (WGS) entry which is preliminary data.</text>
</comment>
<dbReference type="AlphaFoldDB" id="A0A9J6FJC7"/>
<dbReference type="OrthoDB" id="10063099at2759"/>
<proteinExistence type="predicted"/>
<name>A0A9J6FJC7_HAELO</name>